<dbReference type="AlphaFoldDB" id="A0AAV4T5L4"/>
<organism evidence="1 2">
    <name type="scientific">Caerostris darwini</name>
    <dbReference type="NCBI Taxonomy" id="1538125"/>
    <lineage>
        <taxon>Eukaryota</taxon>
        <taxon>Metazoa</taxon>
        <taxon>Ecdysozoa</taxon>
        <taxon>Arthropoda</taxon>
        <taxon>Chelicerata</taxon>
        <taxon>Arachnida</taxon>
        <taxon>Araneae</taxon>
        <taxon>Araneomorphae</taxon>
        <taxon>Entelegynae</taxon>
        <taxon>Araneoidea</taxon>
        <taxon>Araneidae</taxon>
        <taxon>Caerostris</taxon>
    </lineage>
</organism>
<protein>
    <submittedName>
        <fullName evidence="1">Uncharacterized protein</fullName>
    </submittedName>
</protein>
<name>A0AAV4T5L4_9ARAC</name>
<reference evidence="1 2" key="1">
    <citation type="submission" date="2021-06" db="EMBL/GenBank/DDBJ databases">
        <title>Caerostris darwini draft genome.</title>
        <authorList>
            <person name="Kono N."/>
            <person name="Arakawa K."/>
        </authorList>
    </citation>
    <scope>NUCLEOTIDE SEQUENCE [LARGE SCALE GENOMIC DNA]</scope>
</reference>
<keyword evidence="2" id="KW-1185">Reference proteome</keyword>
<gene>
    <name evidence="1" type="ORF">CDAR_49631</name>
</gene>
<sequence>MNPEYFYLDSHLKKKIQVMTFIVNLSLSPSKTNSQSRKRDTRTPKELCTNYIKLRYSLRPNYRPVLIVSLHAVRLEYNTNIGARSKTGPYACLEDTPVTRRVHHHGP</sequence>
<evidence type="ECO:0000313" key="1">
    <source>
        <dbReference type="EMBL" id="GIY40571.1"/>
    </source>
</evidence>
<accession>A0AAV4T5L4</accession>
<dbReference type="Proteomes" id="UP001054837">
    <property type="component" value="Unassembled WGS sequence"/>
</dbReference>
<evidence type="ECO:0000313" key="2">
    <source>
        <dbReference type="Proteomes" id="UP001054837"/>
    </source>
</evidence>
<dbReference type="EMBL" id="BPLQ01008957">
    <property type="protein sequence ID" value="GIY40571.1"/>
    <property type="molecule type" value="Genomic_DNA"/>
</dbReference>
<proteinExistence type="predicted"/>
<comment type="caution">
    <text evidence="1">The sequence shown here is derived from an EMBL/GenBank/DDBJ whole genome shotgun (WGS) entry which is preliminary data.</text>
</comment>